<proteinExistence type="predicted"/>
<comment type="catalytic activity">
    <reaction evidence="1">
        <text>Hydrolyzes the link between N-acetylmuramoyl residues and L-amino acid residues in certain cell-wall glycopeptides.</text>
        <dbReference type="EC" id="3.5.1.28"/>
    </reaction>
</comment>
<dbReference type="InterPro" id="IPR011990">
    <property type="entry name" value="TPR-like_helical_dom_sf"/>
</dbReference>
<dbReference type="AlphaFoldDB" id="A0A4Q1SAG6"/>
<evidence type="ECO:0000313" key="7">
    <source>
        <dbReference type="Proteomes" id="UP000290253"/>
    </source>
</evidence>
<evidence type="ECO:0000256" key="3">
    <source>
        <dbReference type="ARBA" id="ARBA00022801"/>
    </source>
</evidence>
<dbReference type="PANTHER" id="PTHR30404:SF0">
    <property type="entry name" value="N-ACETYLMURAMOYL-L-ALANINE AMIDASE AMIC"/>
    <property type="match status" value="1"/>
</dbReference>
<feature type="compositionally biased region" description="Polar residues" evidence="4">
    <location>
        <begin position="493"/>
        <end position="505"/>
    </location>
</feature>
<reference evidence="6 7" key="1">
    <citation type="journal article" date="2016" name="Int. J. Syst. Evol. Microbiol.">
        <title>Acidipila dinghuensis sp. nov., an acidobacterium isolated from forest soil.</title>
        <authorList>
            <person name="Jiang Y.W."/>
            <person name="Wang J."/>
            <person name="Chen M.H."/>
            <person name="Lv Y.Y."/>
            <person name="Qiu L.H."/>
        </authorList>
    </citation>
    <scope>NUCLEOTIDE SEQUENCE [LARGE SCALE GENOMIC DNA]</scope>
    <source>
        <strain evidence="6 7">DHOF10</strain>
    </source>
</reference>
<feature type="compositionally biased region" description="Polar residues" evidence="4">
    <location>
        <begin position="370"/>
        <end position="381"/>
    </location>
</feature>
<feature type="domain" description="MurNAc-LAA" evidence="5">
    <location>
        <begin position="604"/>
        <end position="755"/>
    </location>
</feature>
<dbReference type="InterPro" id="IPR002508">
    <property type="entry name" value="MurNAc-LAA_cat"/>
</dbReference>
<evidence type="ECO:0000259" key="5">
    <source>
        <dbReference type="SMART" id="SM00646"/>
    </source>
</evidence>
<accession>A0A4Q1SAG6</accession>
<dbReference type="InterPro" id="IPR021731">
    <property type="entry name" value="AMIN_dom"/>
</dbReference>
<dbReference type="Pfam" id="PF11741">
    <property type="entry name" value="AMIN"/>
    <property type="match status" value="1"/>
</dbReference>
<organism evidence="6 7">
    <name type="scientific">Silvibacterium dinghuense</name>
    <dbReference type="NCBI Taxonomy" id="1560006"/>
    <lineage>
        <taxon>Bacteria</taxon>
        <taxon>Pseudomonadati</taxon>
        <taxon>Acidobacteriota</taxon>
        <taxon>Terriglobia</taxon>
        <taxon>Terriglobales</taxon>
        <taxon>Acidobacteriaceae</taxon>
        <taxon>Silvibacterium</taxon>
    </lineage>
</organism>
<dbReference type="OrthoDB" id="9806267at2"/>
<feature type="compositionally biased region" description="Polar residues" evidence="4">
    <location>
        <begin position="155"/>
        <end position="172"/>
    </location>
</feature>
<evidence type="ECO:0000256" key="1">
    <source>
        <dbReference type="ARBA" id="ARBA00001561"/>
    </source>
</evidence>
<dbReference type="Gene3D" id="2.60.40.3500">
    <property type="match status" value="1"/>
</dbReference>
<dbReference type="Pfam" id="PF01520">
    <property type="entry name" value="Amidase_3"/>
    <property type="match status" value="1"/>
</dbReference>
<feature type="region of interest" description="Disordered" evidence="4">
    <location>
        <begin position="107"/>
        <end position="190"/>
    </location>
</feature>
<dbReference type="InterPro" id="IPR050695">
    <property type="entry name" value="N-acetylmuramoyl_amidase_3"/>
</dbReference>
<dbReference type="GO" id="GO:0008745">
    <property type="term" value="F:N-acetylmuramoyl-L-alanine amidase activity"/>
    <property type="evidence" value="ECO:0007669"/>
    <property type="project" value="UniProtKB-EC"/>
</dbReference>
<dbReference type="Gene3D" id="3.40.630.40">
    <property type="entry name" value="Zn-dependent exopeptidases"/>
    <property type="match status" value="1"/>
</dbReference>
<keyword evidence="3" id="KW-0378">Hydrolase</keyword>
<dbReference type="EMBL" id="SDMK01000004">
    <property type="protein sequence ID" value="RXS93909.1"/>
    <property type="molecule type" value="Genomic_DNA"/>
</dbReference>
<dbReference type="EC" id="3.5.1.28" evidence="2"/>
<dbReference type="PANTHER" id="PTHR30404">
    <property type="entry name" value="N-ACETYLMURAMOYL-L-ALANINE AMIDASE"/>
    <property type="match status" value="1"/>
</dbReference>
<dbReference type="FunFam" id="3.40.630.40:FF:000005">
    <property type="entry name" value="N-acetylmuramoyl-L-alanine amidase (AmiA)"/>
    <property type="match status" value="1"/>
</dbReference>
<gene>
    <name evidence="6" type="ORF">ESZ00_16690</name>
</gene>
<dbReference type="CDD" id="cd02696">
    <property type="entry name" value="MurNAc-LAA"/>
    <property type="match status" value="1"/>
</dbReference>
<dbReference type="SMART" id="SM00646">
    <property type="entry name" value="Ami_3"/>
    <property type="match status" value="1"/>
</dbReference>
<evidence type="ECO:0000256" key="4">
    <source>
        <dbReference type="SAM" id="MobiDB-lite"/>
    </source>
</evidence>
<protein>
    <recommendedName>
        <fullName evidence="2">N-acetylmuramoyl-L-alanine amidase</fullName>
        <ecNumber evidence="2">3.5.1.28</ecNumber>
    </recommendedName>
</protein>
<dbReference type="Proteomes" id="UP000290253">
    <property type="component" value="Unassembled WGS sequence"/>
</dbReference>
<comment type="caution">
    <text evidence="6">The sequence shown here is derived from an EMBL/GenBank/DDBJ whole genome shotgun (WGS) entry which is preliminary data.</text>
</comment>
<dbReference type="Gene3D" id="1.25.40.10">
    <property type="entry name" value="Tetratricopeptide repeat domain"/>
    <property type="match status" value="1"/>
</dbReference>
<evidence type="ECO:0000256" key="2">
    <source>
        <dbReference type="ARBA" id="ARBA00011901"/>
    </source>
</evidence>
<dbReference type="GO" id="GO:0030288">
    <property type="term" value="C:outer membrane-bounded periplasmic space"/>
    <property type="evidence" value="ECO:0007669"/>
    <property type="project" value="TreeGrafter"/>
</dbReference>
<evidence type="ECO:0000313" key="6">
    <source>
        <dbReference type="EMBL" id="RXS93909.1"/>
    </source>
</evidence>
<keyword evidence="7" id="KW-1185">Reference proteome</keyword>
<feature type="compositionally biased region" description="Low complexity" evidence="4">
    <location>
        <begin position="122"/>
        <end position="135"/>
    </location>
</feature>
<feature type="region of interest" description="Disordered" evidence="4">
    <location>
        <begin position="467"/>
        <end position="511"/>
    </location>
</feature>
<feature type="region of interest" description="Disordered" evidence="4">
    <location>
        <begin position="338"/>
        <end position="429"/>
    </location>
</feature>
<dbReference type="SUPFAM" id="SSF53187">
    <property type="entry name" value="Zn-dependent exopeptidases"/>
    <property type="match status" value="1"/>
</dbReference>
<dbReference type="GO" id="GO:0009253">
    <property type="term" value="P:peptidoglycan catabolic process"/>
    <property type="evidence" value="ECO:0007669"/>
    <property type="project" value="InterPro"/>
</dbReference>
<name>A0A4Q1SAG6_9BACT</name>
<sequence>MDAYRAVYHGDPRSSHADASISAVADLLAEEGRIFQDDKALHDAIGQYDFLRAQYPGSRYRFSALLTTGEIYLRDLDDKDHARASFQEFLKLYPQNPLANEARSELASLKRGGPAKTRAGRSAATAQAPQSTAAPVENLPEVRAGVNPPQKKSGKNTVLTAARQSQQQTGFQEQDLAPPPTGGMALTSVSPTAANAPANTASAHAAAASEAAKEEAVLNAPPPPRRGKLPLVTGIRHWSTPVYTRVAIDLQDEVQYEAVRVPHPDRIFFDLHGAKLSPELIGKSVEVIDDGFLKRIRAAQFSNDVTRIVLDVSDVSEYSAFFLPNPSRLIIDIHGSKSGSRSPVYTASAPAAESPSNLPEVRAPHAYSAPSATKQPAQSAASRPVQAGGSGTVGLGPATTPVTAMGTPVTTKNDAAGQGDPAALSDVATLGRQRDTVKATRHPTMAPVVQSVAGTQPAPQPDEVAAANVPAASANTNGDTTNGKKRKRHGDTASGSTSAVATNTAPVGAPPVDLGATGISAGAPPTADGQRSMVRALGLKINRIVVDAGHGGHDSGTLGPGGIEEKNVVLDVALRLGALLKQKLGADVIYTRDDDTFIPLETRTAIANKAQADLFISVHANSSPDSSARGVETYYLNFTTSADALETAARENSVSDESIHQLSDLVKKITLTDKINESREFATDVQQSLYSGLEDGNAGLKDRGVKKAPFVVLIGANMPSILAEISFLTNPNDAQELRDPKYRERIAESLYRGVARYVGSLNGVRIADASPRSK</sequence>